<dbReference type="RefSeq" id="WP_150493361.1">
    <property type="nucleotide sequence ID" value="NZ_BMFA01000001.1"/>
</dbReference>
<dbReference type="EMBL" id="BMFA01000001">
    <property type="protein sequence ID" value="GGB32682.1"/>
    <property type="molecule type" value="Genomic_DNA"/>
</dbReference>
<dbReference type="Gene3D" id="3.30.720.120">
    <property type="match status" value="1"/>
</dbReference>
<sequence>MQRCFTSILAENVEHAAAFYETLLGMTRHFNSDWFIILTHPDRPDLEYGVLDRSHNVVPDGASGIPSGILVTFVVADCDTVHAAALQRGYEIVEPPTDMPYGQRRMILKDPAGTFVDISSPASERPPLP</sequence>
<accession>A0A916T5I3</accession>
<dbReference type="InterPro" id="IPR037523">
    <property type="entry name" value="VOC_core"/>
</dbReference>
<protein>
    <submittedName>
        <fullName evidence="2">Glyoxalase</fullName>
    </submittedName>
</protein>
<evidence type="ECO:0000313" key="3">
    <source>
        <dbReference type="Proteomes" id="UP000605148"/>
    </source>
</evidence>
<dbReference type="SUPFAM" id="SSF54593">
    <property type="entry name" value="Glyoxalase/Bleomycin resistance protein/Dihydroxybiphenyl dioxygenase"/>
    <property type="match status" value="1"/>
</dbReference>
<dbReference type="InterPro" id="IPR029068">
    <property type="entry name" value="Glyas_Bleomycin-R_OHBP_Dase"/>
</dbReference>
<dbReference type="InterPro" id="IPR004360">
    <property type="entry name" value="Glyas_Fos-R_dOase_dom"/>
</dbReference>
<dbReference type="AlphaFoldDB" id="A0A916T5I3"/>
<proteinExistence type="predicted"/>
<dbReference type="PROSITE" id="PS51819">
    <property type="entry name" value="VOC"/>
    <property type="match status" value="1"/>
</dbReference>
<dbReference type="Gene3D" id="3.30.720.110">
    <property type="match status" value="1"/>
</dbReference>
<reference evidence="2" key="1">
    <citation type="journal article" date="2014" name="Int. J. Syst. Evol. Microbiol.">
        <title>Complete genome sequence of Corynebacterium casei LMG S-19264T (=DSM 44701T), isolated from a smear-ripened cheese.</title>
        <authorList>
            <consortium name="US DOE Joint Genome Institute (JGI-PGF)"/>
            <person name="Walter F."/>
            <person name="Albersmeier A."/>
            <person name="Kalinowski J."/>
            <person name="Ruckert C."/>
        </authorList>
    </citation>
    <scope>NUCLEOTIDE SEQUENCE</scope>
    <source>
        <strain evidence="2">CGMCC 1.12426</strain>
    </source>
</reference>
<dbReference type="Proteomes" id="UP000605148">
    <property type="component" value="Unassembled WGS sequence"/>
</dbReference>
<evidence type="ECO:0000259" key="1">
    <source>
        <dbReference type="PROSITE" id="PS51819"/>
    </source>
</evidence>
<feature type="domain" description="VOC" evidence="1">
    <location>
        <begin position="2"/>
        <end position="121"/>
    </location>
</feature>
<dbReference type="OrthoDB" id="9798201at2"/>
<organism evidence="2 3">
    <name type="scientific">Roseibium aquae</name>
    <dbReference type="NCBI Taxonomy" id="1323746"/>
    <lineage>
        <taxon>Bacteria</taxon>
        <taxon>Pseudomonadati</taxon>
        <taxon>Pseudomonadota</taxon>
        <taxon>Alphaproteobacteria</taxon>
        <taxon>Hyphomicrobiales</taxon>
        <taxon>Stappiaceae</taxon>
        <taxon>Roseibium</taxon>
    </lineage>
</organism>
<evidence type="ECO:0000313" key="2">
    <source>
        <dbReference type="EMBL" id="GGB32682.1"/>
    </source>
</evidence>
<comment type="caution">
    <text evidence="2">The sequence shown here is derived from an EMBL/GenBank/DDBJ whole genome shotgun (WGS) entry which is preliminary data.</text>
</comment>
<dbReference type="Pfam" id="PF00903">
    <property type="entry name" value="Glyoxalase"/>
    <property type="match status" value="1"/>
</dbReference>
<name>A0A916T5I3_9HYPH</name>
<gene>
    <name evidence="2" type="ORF">GCM10011316_01000</name>
</gene>
<keyword evidence="3" id="KW-1185">Reference proteome</keyword>
<reference evidence="2" key="2">
    <citation type="submission" date="2020-09" db="EMBL/GenBank/DDBJ databases">
        <authorList>
            <person name="Sun Q."/>
            <person name="Zhou Y."/>
        </authorList>
    </citation>
    <scope>NUCLEOTIDE SEQUENCE</scope>
    <source>
        <strain evidence="2">CGMCC 1.12426</strain>
    </source>
</reference>